<accession>A0AAX4K1F3</accession>
<keyword evidence="3" id="KW-1185">Reference proteome</keyword>
<evidence type="ECO:0000313" key="2">
    <source>
        <dbReference type="EMBL" id="WWC91397.1"/>
    </source>
</evidence>
<name>A0AAX4K1F3_9TREE</name>
<proteinExistence type="predicted"/>
<feature type="compositionally biased region" description="Polar residues" evidence="1">
    <location>
        <begin position="87"/>
        <end position="98"/>
    </location>
</feature>
<feature type="region of interest" description="Disordered" evidence="1">
    <location>
        <begin position="1"/>
        <end position="116"/>
    </location>
</feature>
<feature type="compositionally biased region" description="Basic and acidic residues" evidence="1">
    <location>
        <begin position="75"/>
        <end position="85"/>
    </location>
</feature>
<feature type="compositionally biased region" description="Polar residues" evidence="1">
    <location>
        <begin position="36"/>
        <end position="48"/>
    </location>
</feature>
<dbReference type="AlphaFoldDB" id="A0AAX4K1F3"/>
<evidence type="ECO:0008006" key="4">
    <source>
        <dbReference type="Google" id="ProtNLM"/>
    </source>
</evidence>
<sequence>MWRPNSQTSSVKSSGSNRRPTPPTEREQRIERLSWENRTYSTVSSREYQQVDPKENNTSAGGGGQEETITIENHGPIHEGEEWKLPQDSSKGPSSTNKGESHKKVHWLPRDERSIL</sequence>
<protein>
    <recommendedName>
        <fullName evidence="4">Hypervirulence associated protein TUDOR domain-containing protein</fullName>
    </recommendedName>
</protein>
<dbReference type="GeneID" id="91097010"/>
<dbReference type="Proteomes" id="UP001355207">
    <property type="component" value="Chromosome 8"/>
</dbReference>
<dbReference type="EMBL" id="CP144105">
    <property type="protein sequence ID" value="WWC91397.1"/>
    <property type="molecule type" value="Genomic_DNA"/>
</dbReference>
<reference evidence="2 3" key="1">
    <citation type="submission" date="2024-01" db="EMBL/GenBank/DDBJ databases">
        <title>Comparative genomics of Cryptococcus and Kwoniella reveals pathogenesis evolution and contrasting modes of karyotype evolution via chromosome fusion or intercentromeric recombination.</title>
        <authorList>
            <person name="Coelho M.A."/>
            <person name="David-Palma M."/>
            <person name="Shea T."/>
            <person name="Bowers K."/>
            <person name="McGinley-Smith S."/>
            <person name="Mohammad A.W."/>
            <person name="Gnirke A."/>
            <person name="Yurkov A.M."/>
            <person name="Nowrousian M."/>
            <person name="Sun S."/>
            <person name="Cuomo C.A."/>
            <person name="Heitman J."/>
        </authorList>
    </citation>
    <scope>NUCLEOTIDE SEQUENCE [LARGE SCALE GENOMIC DNA]</scope>
    <source>
        <strain evidence="2 3">CBS 6074</strain>
    </source>
</reference>
<feature type="compositionally biased region" description="Polar residues" evidence="1">
    <location>
        <begin position="1"/>
        <end position="17"/>
    </location>
</feature>
<gene>
    <name evidence="2" type="ORF">L201_006341</name>
</gene>
<organism evidence="2 3">
    <name type="scientific">Kwoniella dendrophila CBS 6074</name>
    <dbReference type="NCBI Taxonomy" id="1295534"/>
    <lineage>
        <taxon>Eukaryota</taxon>
        <taxon>Fungi</taxon>
        <taxon>Dikarya</taxon>
        <taxon>Basidiomycota</taxon>
        <taxon>Agaricomycotina</taxon>
        <taxon>Tremellomycetes</taxon>
        <taxon>Tremellales</taxon>
        <taxon>Cryptococcaceae</taxon>
        <taxon>Kwoniella</taxon>
    </lineage>
</organism>
<feature type="compositionally biased region" description="Basic and acidic residues" evidence="1">
    <location>
        <begin position="24"/>
        <end position="35"/>
    </location>
</feature>
<dbReference type="RefSeq" id="XP_066078159.1">
    <property type="nucleotide sequence ID" value="XM_066222062.1"/>
</dbReference>
<evidence type="ECO:0000313" key="3">
    <source>
        <dbReference type="Proteomes" id="UP001355207"/>
    </source>
</evidence>
<evidence type="ECO:0000256" key="1">
    <source>
        <dbReference type="SAM" id="MobiDB-lite"/>
    </source>
</evidence>